<dbReference type="InterPro" id="IPR002110">
    <property type="entry name" value="Ankyrin_rpt"/>
</dbReference>
<dbReference type="Proteomes" id="UP001485043">
    <property type="component" value="Unassembled WGS sequence"/>
</dbReference>
<dbReference type="PANTHER" id="PTHR24166">
    <property type="entry name" value="ROLLING PEBBLES, ISOFORM B"/>
    <property type="match status" value="1"/>
</dbReference>
<feature type="repeat" description="ANK" evidence="3">
    <location>
        <begin position="370"/>
        <end position="402"/>
    </location>
</feature>
<feature type="compositionally biased region" description="Polar residues" evidence="4">
    <location>
        <begin position="1412"/>
        <end position="1452"/>
    </location>
</feature>
<comment type="caution">
    <text evidence="5">The sequence shown here is derived from an EMBL/GenBank/DDBJ whole genome shotgun (WGS) entry which is preliminary data.</text>
</comment>
<dbReference type="PANTHER" id="PTHR24166:SF48">
    <property type="entry name" value="PROTEIN VAPYRIN"/>
    <property type="match status" value="1"/>
</dbReference>
<feature type="repeat" description="ANK" evidence="3">
    <location>
        <begin position="540"/>
        <end position="572"/>
    </location>
</feature>
<gene>
    <name evidence="5" type="ORF">WJX84_006272</name>
</gene>
<reference evidence="5 6" key="1">
    <citation type="journal article" date="2024" name="Nat. Commun.">
        <title>Phylogenomics reveals the evolutionary origins of lichenization in chlorophyte algae.</title>
        <authorList>
            <person name="Puginier C."/>
            <person name="Libourel C."/>
            <person name="Otte J."/>
            <person name="Skaloud P."/>
            <person name="Haon M."/>
            <person name="Grisel S."/>
            <person name="Petersen M."/>
            <person name="Berrin J.G."/>
            <person name="Delaux P.M."/>
            <person name="Dal Grande F."/>
            <person name="Keller J."/>
        </authorList>
    </citation>
    <scope>NUCLEOTIDE SEQUENCE [LARGE SCALE GENOMIC DNA]</scope>
    <source>
        <strain evidence="5 6">SAG 2523</strain>
    </source>
</reference>
<dbReference type="InterPro" id="IPR036770">
    <property type="entry name" value="Ankyrin_rpt-contain_sf"/>
</dbReference>
<accession>A0AAW1T1Z8</accession>
<feature type="repeat" description="ANK" evidence="3">
    <location>
        <begin position="303"/>
        <end position="325"/>
    </location>
</feature>
<feature type="repeat" description="ANK" evidence="3">
    <location>
        <begin position="40"/>
        <end position="64"/>
    </location>
</feature>
<dbReference type="EMBL" id="JALJOV010000557">
    <property type="protein sequence ID" value="KAK9862786.1"/>
    <property type="molecule type" value="Genomic_DNA"/>
</dbReference>
<dbReference type="PRINTS" id="PR01415">
    <property type="entry name" value="ANKYRIN"/>
</dbReference>
<feature type="repeat" description="ANK" evidence="3">
    <location>
        <begin position="507"/>
        <end position="539"/>
    </location>
</feature>
<feature type="region of interest" description="Disordered" evidence="4">
    <location>
        <begin position="952"/>
        <end position="984"/>
    </location>
</feature>
<keyword evidence="2 3" id="KW-0040">ANK repeat</keyword>
<dbReference type="Pfam" id="PF13637">
    <property type="entry name" value="Ank_4"/>
    <property type="match status" value="1"/>
</dbReference>
<dbReference type="PROSITE" id="PS50297">
    <property type="entry name" value="ANK_REP_REGION"/>
    <property type="match status" value="11"/>
</dbReference>
<keyword evidence="6" id="KW-1185">Reference proteome</keyword>
<dbReference type="Pfam" id="PF00023">
    <property type="entry name" value="Ank"/>
    <property type="match status" value="1"/>
</dbReference>
<feature type="repeat" description="ANK" evidence="3">
    <location>
        <begin position="170"/>
        <end position="192"/>
    </location>
</feature>
<protein>
    <submittedName>
        <fullName evidence="5">Uncharacterized protein</fullName>
    </submittedName>
</protein>
<feature type="compositionally biased region" description="Low complexity" evidence="4">
    <location>
        <begin position="1318"/>
        <end position="1330"/>
    </location>
</feature>
<dbReference type="SUPFAM" id="SSF48403">
    <property type="entry name" value="Ankyrin repeat"/>
    <property type="match status" value="3"/>
</dbReference>
<dbReference type="Gene3D" id="1.25.40.20">
    <property type="entry name" value="Ankyrin repeat-containing domain"/>
    <property type="match status" value="6"/>
</dbReference>
<evidence type="ECO:0000256" key="4">
    <source>
        <dbReference type="SAM" id="MobiDB-lite"/>
    </source>
</evidence>
<organism evidence="5 6">
    <name type="scientific">Apatococcus fuscideae</name>
    <dbReference type="NCBI Taxonomy" id="2026836"/>
    <lineage>
        <taxon>Eukaryota</taxon>
        <taxon>Viridiplantae</taxon>
        <taxon>Chlorophyta</taxon>
        <taxon>core chlorophytes</taxon>
        <taxon>Trebouxiophyceae</taxon>
        <taxon>Chlorellales</taxon>
        <taxon>Chlorellaceae</taxon>
        <taxon>Apatococcus</taxon>
    </lineage>
</organism>
<feature type="region of interest" description="Disordered" evidence="4">
    <location>
        <begin position="1015"/>
        <end position="1053"/>
    </location>
</feature>
<name>A0AAW1T1Z8_9CHLO</name>
<feature type="repeat" description="ANK" evidence="3">
    <location>
        <begin position="789"/>
        <end position="821"/>
    </location>
</feature>
<feature type="region of interest" description="Disordered" evidence="4">
    <location>
        <begin position="1397"/>
        <end position="1452"/>
    </location>
</feature>
<evidence type="ECO:0000256" key="3">
    <source>
        <dbReference type="PROSITE-ProRule" id="PRU00023"/>
    </source>
</evidence>
<dbReference type="Pfam" id="PF12796">
    <property type="entry name" value="Ank_2"/>
    <property type="match status" value="5"/>
</dbReference>
<feature type="compositionally biased region" description="Pro residues" evidence="4">
    <location>
        <begin position="1264"/>
        <end position="1274"/>
    </location>
</feature>
<feature type="compositionally biased region" description="Polar residues" evidence="4">
    <location>
        <begin position="1363"/>
        <end position="1373"/>
    </location>
</feature>
<evidence type="ECO:0000313" key="5">
    <source>
        <dbReference type="EMBL" id="KAK9862786.1"/>
    </source>
</evidence>
<feature type="repeat" description="ANK" evidence="3">
    <location>
        <begin position="237"/>
        <end position="269"/>
    </location>
</feature>
<dbReference type="PROSITE" id="PS50088">
    <property type="entry name" value="ANK_REPEAT"/>
    <property type="match status" value="13"/>
</dbReference>
<proteinExistence type="predicted"/>
<feature type="compositionally biased region" description="Basic residues" evidence="4">
    <location>
        <begin position="954"/>
        <end position="965"/>
    </location>
</feature>
<evidence type="ECO:0000256" key="2">
    <source>
        <dbReference type="ARBA" id="ARBA00023043"/>
    </source>
</evidence>
<keyword evidence="1" id="KW-0677">Repeat</keyword>
<feature type="repeat" description="ANK" evidence="3">
    <location>
        <begin position="404"/>
        <end position="436"/>
    </location>
</feature>
<feature type="repeat" description="ANK" evidence="3">
    <location>
        <begin position="337"/>
        <end position="369"/>
    </location>
</feature>
<feature type="repeat" description="ANK" evidence="3">
    <location>
        <begin position="204"/>
        <end position="236"/>
    </location>
</feature>
<evidence type="ECO:0000313" key="6">
    <source>
        <dbReference type="Proteomes" id="UP001485043"/>
    </source>
</evidence>
<dbReference type="SMART" id="SM00248">
    <property type="entry name" value="ANK"/>
    <property type="match status" value="17"/>
</dbReference>
<evidence type="ECO:0000256" key="1">
    <source>
        <dbReference type="ARBA" id="ARBA00022737"/>
    </source>
</evidence>
<feature type="region of interest" description="Disordered" evidence="4">
    <location>
        <begin position="1157"/>
        <end position="1385"/>
    </location>
</feature>
<sequence>MAGQSTLIGTALHYSAQRGQEGELAQLLAKGYSPAAKDTEGRTALHHAVMRGHLGCVDLLLNAGQPGLLLVRDILGCTPVHLAALQNQVALITRLVNALLRDGEGVTPLHEVARRRCMQDFMGFLHLGWDSAMKDDQLDVPLVQLSPVWAEVGRSVNLERPGLPCVRRIMGWSPLHIAAMEGEVALIHRLVKQHGCSVLERSVNSWTPLHYAAAHNQVGALEALVKLGCDPKIKDSVASTPMHVAAGEGHIDAILKLVDLGCSPTVKDRDGCTPLYCAAAWNRMEAVRKLESLGGQAGVRSQEGRTPVHVAAEQGWVDLIDLLVRELHNQMDAQDHYQFTPLHSAANGGHVGAIRALLDFHHNVDMRDYQGRTPLHYAAQHGRIAALAELVGRGADMEARDMHRGLTPLHVAADAGQCESVAALVKLGAPLETPSTKGCSPLGSAILKGPTNIDVVGLLVELGASVDPSAVGTGVETPLHLAARSGRLDMVHRLLTCRLPVGVRTKDGSTPLHYAAAFGQSHIIKALVEAGCPVDSRDDAQNTPLHLAAGCGFLDTVVKLVQLGADPNAQDITGCTPLQNSAHGTYSALAAVPPSNQGAGKVATTNGQAAMTATPPQPQLTPAQAAAQAAINNGIAHQNGVVPVRTGLAWAPGGQTDVSSIYLAGSAGQLYGLLGDSAAAGDSTSTELRGVNLMQLLKKAARKRGGYPSCALTHTDCYSATNLNPAGFAGGKGKDGNYRDPVTEALLRRAAEGQLGSGALGAEADRTRLIPVAQKLVELGAQLETQDAEGRTALHLAAGCGDRAMVLKLIEIGADVNCHDGVGGTPMHHAAMANKKEMMFMLARLGCDWRSKADGINGATAAFVFCGQHGKPARQQLVEAKLKRVFQEGQAARADGQTTRSLVATAAAAAPLPLPAPAAPVPAMNGSSEKADEADANMVALLAAETSAKEAAAAKKKRRKKKARGRTSDTLSVGASAGDDGDQESILSSSACIESANGHDSDSELPGTPAISEHLRQAGSTPHGHISDFERHLGPSSSGEIPPALGSDDGSSLHGLAKGRSCRVSFDEGPPAAYSLDPSTRDLGEHGPGLAAMLLDIGLAAGEDTIEHVSEELNNAAAQASEQGISVKYAKKLCKRLQALLQQENSKEAAAAAAACPAPARRSSQGLAAVQQMRQGRSEEKPSHPAGPALGSSGGGSTSGGPSKPTLKPAVPDPQAKRTLSGRVAKPGMPWAKLTTQPEPSVAERFTGPPAWTAQPLAAALPKHGPPPPPPPRASKPAASPRDPPQASPAQPTHARQRAWASASPERNSLEVRDVDLQQGSHSSSLFSQSIVPPLDRPGANAACSSAQGKDDRMPAAQALRADSTQGQSSPVTYPQIYHPPLDNPPALSLEAFSSWSPLVSSTPPPSAATIHASQPPSMARPTSSQPPFQSNPFQLPSMYNPSVWGQNSLWS</sequence>
<feature type="repeat" description="ANK" evidence="3">
    <location>
        <begin position="474"/>
        <end position="506"/>
    </location>
</feature>
<feature type="repeat" description="ANK" evidence="3">
    <location>
        <begin position="75"/>
        <end position="111"/>
    </location>
</feature>
<dbReference type="InterPro" id="IPR050889">
    <property type="entry name" value="Dendritic_Spine_Reg/Scaffold"/>
</dbReference>